<comment type="caution">
    <text evidence="2">The sequence shown here is derived from an EMBL/GenBank/DDBJ whole genome shotgun (WGS) entry which is preliminary data.</text>
</comment>
<dbReference type="EMBL" id="AZFW01000070">
    <property type="protein sequence ID" value="KRM26593.1"/>
    <property type="molecule type" value="Genomic_DNA"/>
</dbReference>
<dbReference type="RefSeq" id="WP_027829308.1">
    <property type="nucleotide sequence ID" value="NZ_AUEH01000051.1"/>
</dbReference>
<dbReference type="Proteomes" id="UP000050949">
    <property type="component" value="Unassembled WGS sequence"/>
</dbReference>
<evidence type="ECO:0000256" key="1">
    <source>
        <dbReference type="SAM" id="Phobius"/>
    </source>
</evidence>
<evidence type="ECO:0000313" key="2">
    <source>
        <dbReference type="EMBL" id="KRM26593.1"/>
    </source>
</evidence>
<protein>
    <submittedName>
        <fullName evidence="2">Uncharacterized protein</fullName>
    </submittedName>
</protein>
<keyword evidence="1" id="KW-0472">Membrane</keyword>
<proteinExistence type="predicted"/>
<gene>
    <name evidence="2" type="ORF">FC91_GL002963</name>
</gene>
<organism evidence="2 3">
    <name type="scientific">Schleiferilactobacillus harbinensis DSM 16991</name>
    <dbReference type="NCBI Taxonomy" id="1122147"/>
    <lineage>
        <taxon>Bacteria</taxon>
        <taxon>Bacillati</taxon>
        <taxon>Bacillota</taxon>
        <taxon>Bacilli</taxon>
        <taxon>Lactobacillales</taxon>
        <taxon>Lactobacillaceae</taxon>
        <taxon>Schleiferilactobacillus</taxon>
    </lineage>
</organism>
<accession>A0A0R1X9S9</accession>
<keyword evidence="1" id="KW-0812">Transmembrane</keyword>
<dbReference type="GeneID" id="78509996"/>
<reference evidence="2 3" key="1">
    <citation type="journal article" date="2015" name="Genome Announc.">
        <title>Expanding the biotechnology potential of lactobacilli through comparative genomics of 213 strains and associated genera.</title>
        <authorList>
            <person name="Sun Z."/>
            <person name="Harris H.M."/>
            <person name="McCann A."/>
            <person name="Guo C."/>
            <person name="Argimon S."/>
            <person name="Zhang W."/>
            <person name="Yang X."/>
            <person name="Jeffery I.B."/>
            <person name="Cooney J.C."/>
            <person name="Kagawa T.F."/>
            <person name="Liu W."/>
            <person name="Song Y."/>
            <person name="Salvetti E."/>
            <person name="Wrobel A."/>
            <person name="Rasinkangas P."/>
            <person name="Parkhill J."/>
            <person name="Rea M.C."/>
            <person name="O'Sullivan O."/>
            <person name="Ritari J."/>
            <person name="Douillard F.P."/>
            <person name="Paul Ross R."/>
            <person name="Yang R."/>
            <person name="Briner A.E."/>
            <person name="Felis G.E."/>
            <person name="de Vos W.M."/>
            <person name="Barrangou R."/>
            <person name="Klaenhammer T.R."/>
            <person name="Caufield P.W."/>
            <person name="Cui Y."/>
            <person name="Zhang H."/>
            <person name="O'Toole P.W."/>
        </authorList>
    </citation>
    <scope>NUCLEOTIDE SEQUENCE [LARGE SCALE GENOMIC DNA]</scope>
    <source>
        <strain evidence="2 3">DSM 16991</strain>
    </source>
</reference>
<feature type="transmembrane region" description="Helical" evidence="1">
    <location>
        <begin position="29"/>
        <end position="50"/>
    </location>
</feature>
<sequence length="69" mass="7374">MRERDLTLASLVLLSAAWLAALIGIPGPVIAYLWLAGLGITLTVTGILLANPQMGLKKIRSTRKHQPIG</sequence>
<dbReference type="PATRIC" id="fig|1122147.4.peg.3052"/>
<name>A0A0R1X9S9_9LACO</name>
<evidence type="ECO:0000313" key="3">
    <source>
        <dbReference type="Proteomes" id="UP000050949"/>
    </source>
</evidence>
<dbReference type="AlphaFoldDB" id="A0A0R1X9S9"/>
<keyword evidence="1" id="KW-1133">Transmembrane helix</keyword>